<sequence>MLSCINIHGIEKGIAINLSGFFSQLVAEIRRRKVLPVVVTYAVSGWLILQVAGLTFEPLGVPSWGIRVLIIVTLAGFPAVFFLAWLIDFKEKGLMFDLPLWRKDDDSPRTSTKSSQFAALTFCGVILAGTVGLVFLLLKQFPEPAPIVEIKKSGFAQNSIAVLAFENFDGNVESDYFASGLAEEILNFLAGMHELNVAARTSSFRFRGKQIDIREVATLLNVKMVLEGSVRREGDRIRMTAQLIDGENGFHIWSKTYDRKLDDIFAIQREIAAAVVNELKIALSVDSENRLQEQQTENIEAYIFYLQGREKLRSSQDADVMIVAKQLFQQALDVDPSFSRSYAGICAANLRLYEISNSVEDFSSAEQACEKAQALNKDLSSEVKVALGRLYRFRGWYEKAIEELNLAISSSPDEVDAYIELGEVLLLQSNYKQAEVAFSRAVDLKRNYWKAHEALANYYYATEQYRKSAQAYEVVTRLTPDSALGFGGLGAAYWMLGDTTRALQAYETSLQLKPSRQAYTNIGISYYYVGEYQKAVEMHQKALEFAPDDHRIWGRLAENYRFLAGKQRLAEDAYQRAAKLAQANLRINNEDWLTRAMLGLYYAHLERTKDAMLLMEIALEQSHRNPEVLYLYALVLLQQGNTVGAIEALLETIKQDDYYRKVIDQDPDLKVLKGHPDFISGLANQ</sequence>
<dbReference type="Gene3D" id="1.25.40.10">
    <property type="entry name" value="Tetratricopeptide repeat domain"/>
    <property type="match status" value="2"/>
</dbReference>
<evidence type="ECO:0008006" key="7">
    <source>
        <dbReference type="Google" id="ProtNLM"/>
    </source>
</evidence>
<dbReference type="SUPFAM" id="SSF48452">
    <property type="entry name" value="TPR-like"/>
    <property type="match status" value="2"/>
</dbReference>
<dbReference type="PANTHER" id="PTHR44943">
    <property type="entry name" value="CELLULOSE SYNTHASE OPERON PROTEIN C"/>
    <property type="match status" value="1"/>
</dbReference>
<evidence type="ECO:0000256" key="2">
    <source>
        <dbReference type="ARBA" id="ARBA00022803"/>
    </source>
</evidence>
<evidence type="ECO:0000256" key="3">
    <source>
        <dbReference type="PROSITE-ProRule" id="PRU00339"/>
    </source>
</evidence>
<feature type="transmembrane region" description="Helical" evidence="4">
    <location>
        <begin position="34"/>
        <end position="52"/>
    </location>
</feature>
<dbReference type="InterPro" id="IPR051685">
    <property type="entry name" value="Ycf3/AcsC/BcsC/TPR_MFPF"/>
</dbReference>
<feature type="transmembrane region" description="Helical" evidence="4">
    <location>
        <begin position="117"/>
        <end position="138"/>
    </location>
</feature>
<dbReference type="Proteomes" id="UP001500359">
    <property type="component" value="Unassembled WGS sequence"/>
</dbReference>
<reference evidence="5 6" key="1">
    <citation type="journal article" date="2019" name="Int. J. Syst. Evol. Microbiol.">
        <title>The Global Catalogue of Microorganisms (GCM) 10K type strain sequencing project: providing services to taxonomists for standard genome sequencing and annotation.</title>
        <authorList>
            <consortium name="The Broad Institute Genomics Platform"/>
            <consortium name="The Broad Institute Genome Sequencing Center for Infectious Disease"/>
            <person name="Wu L."/>
            <person name="Ma J."/>
        </authorList>
    </citation>
    <scope>NUCLEOTIDE SEQUENCE [LARGE SCALE GENOMIC DNA]</scope>
    <source>
        <strain evidence="5 6">JCM 15896</strain>
    </source>
</reference>
<feature type="transmembrane region" description="Helical" evidence="4">
    <location>
        <begin position="64"/>
        <end position="87"/>
    </location>
</feature>
<evidence type="ECO:0000256" key="1">
    <source>
        <dbReference type="ARBA" id="ARBA00022737"/>
    </source>
</evidence>
<feature type="repeat" description="TPR" evidence="3">
    <location>
        <begin position="381"/>
        <end position="414"/>
    </location>
</feature>
<keyword evidence="4" id="KW-0812">Transmembrane</keyword>
<dbReference type="Gene3D" id="3.40.50.10070">
    <property type="entry name" value="TolB, N-terminal domain"/>
    <property type="match status" value="1"/>
</dbReference>
<dbReference type="InterPro" id="IPR019734">
    <property type="entry name" value="TPR_rpt"/>
</dbReference>
<dbReference type="RefSeq" id="WP_343862332.1">
    <property type="nucleotide sequence ID" value="NZ_BAAAFD010000015.1"/>
</dbReference>
<evidence type="ECO:0000313" key="5">
    <source>
        <dbReference type="EMBL" id="GAA0859864.1"/>
    </source>
</evidence>
<keyword evidence="1" id="KW-0677">Repeat</keyword>
<gene>
    <name evidence="5" type="ORF">GCM10009114_34990</name>
</gene>
<organism evidence="5 6">
    <name type="scientific">Aliiglaciecola litoralis</name>
    <dbReference type="NCBI Taxonomy" id="582857"/>
    <lineage>
        <taxon>Bacteria</taxon>
        <taxon>Pseudomonadati</taxon>
        <taxon>Pseudomonadota</taxon>
        <taxon>Gammaproteobacteria</taxon>
        <taxon>Alteromonadales</taxon>
        <taxon>Alteromonadaceae</taxon>
        <taxon>Aliiglaciecola</taxon>
    </lineage>
</organism>
<dbReference type="EMBL" id="BAAAFD010000015">
    <property type="protein sequence ID" value="GAA0859864.1"/>
    <property type="molecule type" value="Genomic_DNA"/>
</dbReference>
<accession>A0ABN1LSP3</accession>
<feature type="repeat" description="TPR" evidence="3">
    <location>
        <begin position="415"/>
        <end position="448"/>
    </location>
</feature>
<keyword evidence="6" id="KW-1185">Reference proteome</keyword>
<proteinExistence type="predicted"/>
<comment type="caution">
    <text evidence="5">The sequence shown here is derived from an EMBL/GenBank/DDBJ whole genome shotgun (WGS) entry which is preliminary data.</text>
</comment>
<dbReference type="SMART" id="SM00028">
    <property type="entry name" value="TPR"/>
    <property type="match status" value="9"/>
</dbReference>
<keyword evidence="4" id="KW-1133">Transmembrane helix</keyword>
<feature type="repeat" description="TPR" evidence="3">
    <location>
        <begin position="516"/>
        <end position="549"/>
    </location>
</feature>
<evidence type="ECO:0000313" key="6">
    <source>
        <dbReference type="Proteomes" id="UP001500359"/>
    </source>
</evidence>
<dbReference type="PROSITE" id="PS50005">
    <property type="entry name" value="TPR"/>
    <property type="match status" value="3"/>
</dbReference>
<dbReference type="Pfam" id="PF13432">
    <property type="entry name" value="TPR_16"/>
    <property type="match status" value="3"/>
</dbReference>
<keyword evidence="2 3" id="KW-0802">TPR repeat</keyword>
<dbReference type="Pfam" id="PF00515">
    <property type="entry name" value="TPR_1"/>
    <property type="match status" value="1"/>
</dbReference>
<evidence type="ECO:0000256" key="4">
    <source>
        <dbReference type="SAM" id="Phobius"/>
    </source>
</evidence>
<dbReference type="PANTHER" id="PTHR44943:SF8">
    <property type="entry name" value="TPR REPEAT-CONTAINING PROTEIN MJ0263"/>
    <property type="match status" value="1"/>
</dbReference>
<protein>
    <recommendedName>
        <fullName evidence="7">Tetratricopeptide repeat protein</fullName>
    </recommendedName>
</protein>
<keyword evidence="4" id="KW-0472">Membrane</keyword>
<name>A0ABN1LSP3_9ALTE</name>
<dbReference type="PROSITE" id="PS50293">
    <property type="entry name" value="TPR_REGION"/>
    <property type="match status" value="1"/>
</dbReference>
<dbReference type="InterPro" id="IPR011990">
    <property type="entry name" value="TPR-like_helical_dom_sf"/>
</dbReference>